<dbReference type="PRINTS" id="PR00191">
    <property type="entry name" value="FACTINCAPA"/>
</dbReference>
<protein>
    <recommendedName>
        <fullName evidence="2 6">F-actin-capping protein subunit alpha</fullName>
    </recommendedName>
</protein>
<dbReference type="AlphaFoldDB" id="A0AAV9XGA9"/>
<dbReference type="PROSITE" id="PS00748">
    <property type="entry name" value="F_ACTIN_CAPPING_A_1"/>
    <property type="match status" value="1"/>
</dbReference>
<dbReference type="GO" id="GO:0051016">
    <property type="term" value="P:barbed-end actin filament capping"/>
    <property type="evidence" value="ECO:0007669"/>
    <property type="project" value="UniProtKB-UniRule"/>
</dbReference>
<dbReference type="Pfam" id="PF01267">
    <property type="entry name" value="F-actin_cap_A"/>
    <property type="match status" value="1"/>
</dbReference>
<dbReference type="InterPro" id="IPR002189">
    <property type="entry name" value="CapZ_alpha"/>
</dbReference>
<dbReference type="GO" id="GO:0030479">
    <property type="term" value="C:actin cortical patch"/>
    <property type="evidence" value="ECO:0007669"/>
    <property type="project" value="TreeGrafter"/>
</dbReference>
<keyword evidence="3 6" id="KW-0117">Actin capping</keyword>
<comment type="caution">
    <text evidence="7">The sequence shown here is derived from an EMBL/GenBank/DDBJ whole genome shotgun (WGS) entry which is preliminary data.</text>
</comment>
<evidence type="ECO:0000256" key="6">
    <source>
        <dbReference type="RuleBase" id="RU365077"/>
    </source>
</evidence>
<dbReference type="Gene3D" id="3.90.1150.210">
    <property type="entry name" value="F-actin capping protein, beta subunit"/>
    <property type="match status" value="1"/>
</dbReference>
<comment type="similarity">
    <text evidence="1 6">Belongs to the F-actin-capping protein alpha subunit family.</text>
</comment>
<evidence type="ECO:0000256" key="5">
    <source>
        <dbReference type="ARBA" id="ARBA00025389"/>
    </source>
</evidence>
<organism evidence="7 8">
    <name type="scientific">Orbilia ellipsospora</name>
    <dbReference type="NCBI Taxonomy" id="2528407"/>
    <lineage>
        <taxon>Eukaryota</taxon>
        <taxon>Fungi</taxon>
        <taxon>Dikarya</taxon>
        <taxon>Ascomycota</taxon>
        <taxon>Pezizomycotina</taxon>
        <taxon>Orbiliomycetes</taxon>
        <taxon>Orbiliales</taxon>
        <taxon>Orbiliaceae</taxon>
        <taxon>Orbilia</taxon>
    </lineage>
</organism>
<reference evidence="7 8" key="1">
    <citation type="submission" date="2019-10" db="EMBL/GenBank/DDBJ databases">
        <authorList>
            <person name="Palmer J.M."/>
        </authorList>
    </citation>
    <scope>NUCLEOTIDE SEQUENCE [LARGE SCALE GENOMIC DNA]</scope>
    <source>
        <strain evidence="7 8">TWF694</strain>
    </source>
</reference>
<dbReference type="EMBL" id="JAVHJO010000007">
    <property type="protein sequence ID" value="KAK6538938.1"/>
    <property type="molecule type" value="Genomic_DNA"/>
</dbReference>
<evidence type="ECO:0000256" key="4">
    <source>
        <dbReference type="ARBA" id="ARBA00023203"/>
    </source>
</evidence>
<evidence type="ECO:0000256" key="2">
    <source>
        <dbReference type="ARBA" id="ARBA00014038"/>
    </source>
</evidence>
<evidence type="ECO:0000256" key="3">
    <source>
        <dbReference type="ARBA" id="ARBA00022467"/>
    </source>
</evidence>
<dbReference type="PROSITE" id="PS00749">
    <property type="entry name" value="F_ACTIN_CAPPING_A_2"/>
    <property type="match status" value="1"/>
</dbReference>
<dbReference type="InterPro" id="IPR042489">
    <property type="entry name" value="CapZ_alpha_1"/>
</dbReference>
<proteinExistence type="inferred from homology"/>
<dbReference type="Proteomes" id="UP001365542">
    <property type="component" value="Unassembled WGS sequence"/>
</dbReference>
<evidence type="ECO:0000256" key="1">
    <source>
        <dbReference type="ARBA" id="ARBA00010479"/>
    </source>
</evidence>
<dbReference type="FunFam" id="3.90.1150.210:FF:000003">
    <property type="entry name" value="F-actin-capping protein subunit alpha"/>
    <property type="match status" value="1"/>
</dbReference>
<gene>
    <name evidence="7" type="primary">CAP1</name>
    <name evidence="7" type="ORF">TWF694_010489</name>
</gene>
<dbReference type="Gene3D" id="3.30.1140.60">
    <property type="entry name" value="F-actin capping protein, alpha subunit"/>
    <property type="match status" value="1"/>
</dbReference>
<dbReference type="GO" id="GO:0051015">
    <property type="term" value="F:actin filament binding"/>
    <property type="evidence" value="ECO:0007669"/>
    <property type="project" value="TreeGrafter"/>
</dbReference>
<sequence length="273" mass="29826">MSAIDSTALSFIENAPPGELKEVIDDIQSLLELDRGSVQQKVAPAVEKYNKAQYVTTKLPGGSGLVIVSSYNDLGGGRFFDTESSSSFAYDHTTQRASDVQSHPIEGDNASTVKSLVRDVGDHVKEHFPSLPAHGVYPTDDGIAILIVGNKYSPSNYWNGRWRSTYVYNPSTSSLTGTIAVDVHYYEDGNVRLVTEKKVNESLRSGTSSEIVKAIANVERKYQEELNRAFGALSEGAFKSLRRSLPVTRQKMDWQKAGAYKIGQDIGGGGRAR</sequence>
<dbReference type="InterPro" id="IPR017865">
    <property type="entry name" value="F-actin_cap_asu_CS"/>
</dbReference>
<dbReference type="GO" id="GO:0030036">
    <property type="term" value="P:actin cytoskeleton organization"/>
    <property type="evidence" value="ECO:0007669"/>
    <property type="project" value="TreeGrafter"/>
</dbReference>
<dbReference type="InterPro" id="IPR037282">
    <property type="entry name" value="CapZ_alpha/beta"/>
</dbReference>
<comment type="function">
    <text evidence="5 6">F-actin-capping proteins bind in a Ca(2+)-independent manner to the fast growing ends of actin filaments (barbed end) thereby blocking the exchange of subunits at these ends. Unlike other capping proteins (such as gelsolin and severin), these proteins do not sever actin filaments.</text>
</comment>
<keyword evidence="4 6" id="KW-0009">Actin-binding</keyword>
<dbReference type="GO" id="GO:0008290">
    <property type="term" value="C:F-actin capping protein complex"/>
    <property type="evidence" value="ECO:0007669"/>
    <property type="project" value="UniProtKB-UniRule"/>
</dbReference>
<name>A0AAV9XGA9_9PEZI</name>
<dbReference type="SUPFAM" id="SSF90096">
    <property type="entry name" value="Subunits of heterodimeric actin filament capping protein Capz"/>
    <property type="match status" value="1"/>
</dbReference>
<comment type="subunit">
    <text evidence="6">Heterodimer of an alpha and a beta subunit.</text>
</comment>
<evidence type="ECO:0000313" key="7">
    <source>
        <dbReference type="EMBL" id="KAK6538938.1"/>
    </source>
</evidence>
<dbReference type="InterPro" id="IPR042276">
    <property type="entry name" value="CapZ_alpha/beta_2"/>
</dbReference>
<evidence type="ECO:0000313" key="8">
    <source>
        <dbReference type="Proteomes" id="UP001365542"/>
    </source>
</evidence>
<accession>A0AAV9XGA9</accession>
<dbReference type="PANTHER" id="PTHR10653">
    <property type="entry name" value="F-ACTIN-CAPPING PROTEIN SUBUNIT ALPHA"/>
    <property type="match status" value="1"/>
</dbReference>
<dbReference type="PANTHER" id="PTHR10653:SF0">
    <property type="entry name" value="F-ACTIN-CAPPING PROTEIN SUBUNIT ALPHA"/>
    <property type="match status" value="1"/>
</dbReference>
<keyword evidence="8" id="KW-1185">Reference proteome</keyword>